<comment type="similarity">
    <text evidence="2">Belongs to the glutamate-gated ion channel (TC 1.A.10.1) family.</text>
</comment>
<feature type="domain" description="Ionotropic glutamate receptor C-terminal" evidence="11">
    <location>
        <begin position="376"/>
        <end position="510"/>
    </location>
</feature>
<feature type="domain" description="Ionotropic receptor 75a N-terminal" evidence="12">
    <location>
        <begin position="34"/>
        <end position="253"/>
    </location>
</feature>
<evidence type="ECO:0000256" key="9">
    <source>
        <dbReference type="SAM" id="Phobius"/>
    </source>
</evidence>
<feature type="chain" id="PRO_5045042682" description="Ionotropic glutamate receptor C-terminal domain-containing protein" evidence="10">
    <location>
        <begin position="26"/>
        <end position="595"/>
    </location>
</feature>
<evidence type="ECO:0000313" key="13">
    <source>
        <dbReference type="EMBL" id="KAJ8895246.1"/>
    </source>
</evidence>
<evidence type="ECO:0000259" key="12">
    <source>
        <dbReference type="Pfam" id="PF24576"/>
    </source>
</evidence>
<dbReference type="EMBL" id="JARBHB010000001">
    <property type="protein sequence ID" value="KAJ8895246.1"/>
    <property type="molecule type" value="Genomic_DNA"/>
</dbReference>
<evidence type="ECO:0008006" key="15">
    <source>
        <dbReference type="Google" id="ProtNLM"/>
    </source>
</evidence>
<comment type="caution">
    <text evidence="13">The sequence shown here is derived from an EMBL/GenBank/DDBJ whole genome shotgun (WGS) entry which is preliminary data.</text>
</comment>
<dbReference type="Pfam" id="PF24576">
    <property type="entry name" value="IR75A_N"/>
    <property type="match status" value="1"/>
</dbReference>
<proteinExistence type="inferred from homology"/>
<keyword evidence="3" id="KW-1003">Cell membrane</keyword>
<keyword evidence="4 9" id="KW-0812">Transmembrane</keyword>
<dbReference type="Pfam" id="PF00060">
    <property type="entry name" value="Lig_chan"/>
    <property type="match status" value="1"/>
</dbReference>
<evidence type="ECO:0000256" key="3">
    <source>
        <dbReference type="ARBA" id="ARBA00022475"/>
    </source>
</evidence>
<dbReference type="InterPro" id="IPR001320">
    <property type="entry name" value="Iontro_rcpt_C"/>
</dbReference>
<dbReference type="SUPFAM" id="SSF53850">
    <property type="entry name" value="Periplasmic binding protein-like II"/>
    <property type="match status" value="1"/>
</dbReference>
<reference evidence="13 14" key="1">
    <citation type="submission" date="2023-02" db="EMBL/GenBank/DDBJ databases">
        <title>LHISI_Scaffold_Assembly.</title>
        <authorList>
            <person name="Stuart O.P."/>
            <person name="Cleave R."/>
            <person name="Magrath M.J.L."/>
            <person name="Mikheyev A.S."/>
        </authorList>
    </citation>
    <scope>NUCLEOTIDE SEQUENCE [LARGE SCALE GENOMIC DNA]</scope>
    <source>
        <strain evidence="13">Daus_M_001</strain>
        <tissue evidence="13">Leg muscle</tissue>
    </source>
</reference>
<dbReference type="Proteomes" id="UP001159363">
    <property type="component" value="Chromosome 1"/>
</dbReference>
<feature type="transmembrane region" description="Helical" evidence="9">
    <location>
        <begin position="441"/>
        <end position="460"/>
    </location>
</feature>
<keyword evidence="10" id="KW-0732">Signal</keyword>
<name>A0ABQ9IF50_9NEOP</name>
<dbReference type="InterPro" id="IPR052192">
    <property type="entry name" value="Insect_Ionotropic_Sensory_Rcpt"/>
</dbReference>
<evidence type="ECO:0000256" key="10">
    <source>
        <dbReference type="SAM" id="SignalP"/>
    </source>
</evidence>
<dbReference type="PANTHER" id="PTHR42643:SF30">
    <property type="entry name" value="IONOTROPIC RECEPTOR 40A-RELATED"/>
    <property type="match status" value="1"/>
</dbReference>
<keyword evidence="7" id="KW-0675">Receptor</keyword>
<keyword evidence="8" id="KW-0325">Glycoprotein</keyword>
<comment type="subcellular location">
    <subcellularLocation>
        <location evidence="1">Cell membrane</location>
        <topology evidence="1">Multi-pass membrane protein</topology>
    </subcellularLocation>
</comment>
<feature type="transmembrane region" description="Helical" evidence="9">
    <location>
        <begin position="375"/>
        <end position="397"/>
    </location>
</feature>
<sequence>MGSAAALAFLYLLHIILRFINPAQCFVDSELMQFITEYFSRKSVSTLVLFTCSDTGFCSHRGALEKEWPPGVLPADKLRTEHQCLSRQDQGQLWLQLRQNLLKFLTFSSRLWLYAPGDEQRTATLQTIVPQDFYSVGVFLDYTCPAGRETLVLNSGREYLNGSHHWLVSSDSPQVPRVVDELRLRLDSELVWATRENGTITLHDLYKIDHNWPVVHTVAGSWHVSTGLKYNLTQWKYHASRRGDLQGLNLLAALMANLLLSPSLPTSVLPPTNFLHFSPARHSPVGFDESYVVTAVTTPTYGYVTEDDKYEGIVRMVGESEVNMTISIMIVSNKKRLEHMHYLACPMKIFRLAAIFRNPPTRGGYYALLETFSPVVWLFVLLTWLLVAVFLRLLAWLQARVSRSRHEDLDETHGWSDVMLLIFGVLAEQGASTWLDSRWIAWRLAFFVMLVLTVLLNTYYGACVMSALLTETSNDIRTVRDLINSPLKFAAEKVQYGILLFEIDNNPVIQELRKKKMVGRRGEKPVYYTREEGVKKVLQENFAFHTDAYTVYSLIEQTFPDEEKCSLTEIKVFPITEQYVVVPHSSPLKEPLTWG</sequence>
<evidence type="ECO:0000256" key="4">
    <source>
        <dbReference type="ARBA" id="ARBA00022692"/>
    </source>
</evidence>
<evidence type="ECO:0000256" key="6">
    <source>
        <dbReference type="ARBA" id="ARBA00023136"/>
    </source>
</evidence>
<feature type="signal peptide" evidence="10">
    <location>
        <begin position="1"/>
        <end position="25"/>
    </location>
</feature>
<evidence type="ECO:0000313" key="14">
    <source>
        <dbReference type="Proteomes" id="UP001159363"/>
    </source>
</evidence>
<evidence type="ECO:0000256" key="8">
    <source>
        <dbReference type="ARBA" id="ARBA00023180"/>
    </source>
</evidence>
<evidence type="ECO:0000259" key="11">
    <source>
        <dbReference type="Pfam" id="PF00060"/>
    </source>
</evidence>
<gene>
    <name evidence="13" type="ORF">PR048_000571</name>
</gene>
<evidence type="ECO:0000256" key="1">
    <source>
        <dbReference type="ARBA" id="ARBA00004651"/>
    </source>
</evidence>
<dbReference type="PANTHER" id="PTHR42643">
    <property type="entry name" value="IONOTROPIC RECEPTOR 20A-RELATED"/>
    <property type="match status" value="1"/>
</dbReference>
<evidence type="ECO:0000256" key="5">
    <source>
        <dbReference type="ARBA" id="ARBA00022989"/>
    </source>
</evidence>
<protein>
    <recommendedName>
        <fullName evidence="15">Ionotropic glutamate receptor C-terminal domain-containing protein</fullName>
    </recommendedName>
</protein>
<accession>A0ABQ9IF50</accession>
<dbReference type="InterPro" id="IPR057074">
    <property type="entry name" value="IR75A_N"/>
</dbReference>
<dbReference type="Gene3D" id="1.10.287.70">
    <property type="match status" value="1"/>
</dbReference>
<keyword evidence="5 9" id="KW-1133">Transmembrane helix</keyword>
<organism evidence="13 14">
    <name type="scientific">Dryococelus australis</name>
    <dbReference type="NCBI Taxonomy" id="614101"/>
    <lineage>
        <taxon>Eukaryota</taxon>
        <taxon>Metazoa</taxon>
        <taxon>Ecdysozoa</taxon>
        <taxon>Arthropoda</taxon>
        <taxon>Hexapoda</taxon>
        <taxon>Insecta</taxon>
        <taxon>Pterygota</taxon>
        <taxon>Neoptera</taxon>
        <taxon>Polyneoptera</taxon>
        <taxon>Phasmatodea</taxon>
        <taxon>Verophasmatodea</taxon>
        <taxon>Anareolatae</taxon>
        <taxon>Phasmatidae</taxon>
        <taxon>Eurycanthinae</taxon>
        <taxon>Dryococelus</taxon>
    </lineage>
</organism>
<keyword evidence="14" id="KW-1185">Reference proteome</keyword>
<keyword evidence="6 9" id="KW-0472">Membrane</keyword>
<evidence type="ECO:0000256" key="2">
    <source>
        <dbReference type="ARBA" id="ARBA00008685"/>
    </source>
</evidence>
<evidence type="ECO:0000256" key="7">
    <source>
        <dbReference type="ARBA" id="ARBA00023170"/>
    </source>
</evidence>